<gene>
    <name evidence="7" type="ORF">AB675_9256</name>
</gene>
<keyword evidence="2 6" id="KW-0812">Transmembrane</keyword>
<keyword evidence="5 6" id="KW-0472">Membrane</keyword>
<dbReference type="GO" id="GO:0005789">
    <property type="term" value="C:endoplasmic reticulum membrane"/>
    <property type="evidence" value="ECO:0007669"/>
    <property type="project" value="UniProtKB-SubCell"/>
</dbReference>
<accession>A0A0N1HBY2</accession>
<dbReference type="AlphaFoldDB" id="A0A0N1HBY2"/>
<dbReference type="Proteomes" id="UP000038010">
    <property type="component" value="Unassembled WGS sequence"/>
</dbReference>
<feature type="transmembrane region" description="Helical" evidence="6">
    <location>
        <begin position="56"/>
        <end position="77"/>
    </location>
</feature>
<organism evidence="7 8">
    <name type="scientific">Cyphellophora attinorum</name>
    <dbReference type="NCBI Taxonomy" id="1664694"/>
    <lineage>
        <taxon>Eukaryota</taxon>
        <taxon>Fungi</taxon>
        <taxon>Dikarya</taxon>
        <taxon>Ascomycota</taxon>
        <taxon>Pezizomycotina</taxon>
        <taxon>Eurotiomycetes</taxon>
        <taxon>Chaetothyriomycetidae</taxon>
        <taxon>Chaetothyriales</taxon>
        <taxon>Cyphellophoraceae</taxon>
        <taxon>Cyphellophora</taxon>
    </lineage>
</organism>
<proteinExistence type="predicted"/>
<dbReference type="Pfam" id="PF11779">
    <property type="entry name" value="SPT_ssu-like"/>
    <property type="match status" value="1"/>
</dbReference>
<reference evidence="7 8" key="1">
    <citation type="submission" date="2015-06" db="EMBL/GenBank/DDBJ databases">
        <title>Draft genome of the ant-associated black yeast Phialophora attae CBS 131958.</title>
        <authorList>
            <person name="Moreno L.F."/>
            <person name="Stielow B.J."/>
            <person name="de Hoog S."/>
            <person name="Vicente V.A."/>
            <person name="Weiss V.A."/>
            <person name="de Vries M."/>
            <person name="Cruz L.M."/>
            <person name="Souza E.M."/>
        </authorList>
    </citation>
    <scope>NUCLEOTIDE SEQUENCE [LARGE SCALE GENOMIC DNA]</scope>
    <source>
        <strain evidence="7 8">CBS 131958</strain>
    </source>
</reference>
<dbReference type="EMBL" id="LFJN01000009">
    <property type="protein sequence ID" value="KPI41666.1"/>
    <property type="molecule type" value="Genomic_DNA"/>
</dbReference>
<comment type="caution">
    <text evidence="7">The sequence shown here is derived from an EMBL/GenBank/DDBJ whole genome shotgun (WGS) entry which is preliminary data.</text>
</comment>
<evidence type="ECO:0000256" key="1">
    <source>
        <dbReference type="ARBA" id="ARBA00004477"/>
    </source>
</evidence>
<keyword evidence="8" id="KW-1185">Reference proteome</keyword>
<dbReference type="RefSeq" id="XP_018001629.1">
    <property type="nucleotide sequence ID" value="XM_018149772.1"/>
</dbReference>
<protein>
    <submittedName>
        <fullName evidence="7">Uncharacterized protein</fullName>
    </submittedName>
</protein>
<keyword evidence="4 6" id="KW-1133">Transmembrane helix</keyword>
<dbReference type="OrthoDB" id="202672at2759"/>
<evidence type="ECO:0000256" key="3">
    <source>
        <dbReference type="ARBA" id="ARBA00022824"/>
    </source>
</evidence>
<sequence>MPDRGAYADRATEGNGNTNTNNSKSLLASIIRWLQIKKYQYEVTFSLYMLTSTEKIIFNVIILAILSLLIAAAIFYLPNHIVIVSNRLWYYVHGEFLYANNGGNASAAAVAGDVKEEIRRLVTDAVTSGKGAQSTAESVARSIGEL</sequence>
<evidence type="ECO:0000256" key="5">
    <source>
        <dbReference type="ARBA" id="ARBA00023136"/>
    </source>
</evidence>
<dbReference type="InterPro" id="IPR024512">
    <property type="entry name" value="Ser_palmitoyltrfase_ssu-like"/>
</dbReference>
<evidence type="ECO:0000256" key="4">
    <source>
        <dbReference type="ARBA" id="ARBA00022989"/>
    </source>
</evidence>
<evidence type="ECO:0000256" key="2">
    <source>
        <dbReference type="ARBA" id="ARBA00022692"/>
    </source>
</evidence>
<dbReference type="GeneID" id="28741652"/>
<keyword evidence="3" id="KW-0256">Endoplasmic reticulum</keyword>
<evidence type="ECO:0000256" key="6">
    <source>
        <dbReference type="SAM" id="Phobius"/>
    </source>
</evidence>
<evidence type="ECO:0000313" key="7">
    <source>
        <dbReference type="EMBL" id="KPI41666.1"/>
    </source>
</evidence>
<evidence type="ECO:0000313" key="8">
    <source>
        <dbReference type="Proteomes" id="UP000038010"/>
    </source>
</evidence>
<name>A0A0N1HBY2_9EURO</name>
<dbReference type="STRING" id="1664694.A0A0N1HBY2"/>
<dbReference type="VEuPathDB" id="FungiDB:AB675_9256"/>
<comment type="subcellular location">
    <subcellularLocation>
        <location evidence="1">Endoplasmic reticulum membrane</location>
        <topology evidence="1">Multi-pass membrane protein</topology>
    </subcellularLocation>
</comment>